<sequence>MINAAASNRPGSIPQQVQELSIESSDTLRALSSPCRGVCMEDSTAALPSLPSSCTEPSLSITTFNILAPIYKRIGPDENCRESDYHDAWYKRNLDIIRMLLSNDSSIICLQELWLENEELVHLYEDSLNRHGYDVFTLRRTSGRGDGLLTAIKRDRFSVLTCKDLRFNDFGDRVAQILHLRVKVPFFRRNQIAEQQMLLVNTHLLFPHNSSFCLIRLWQVYKIIECLEKFMVEHGLTPVPVILCGDWNGSKRGHVYKFLRSQGFVSCYDSAHRYKDEDAHRWISHRNHRGNVCGVDFIWLRNPGKTHQPLSLSWKEAVLGIIMKLLQAKLCEAGESAKEIYRQVLEMGCRLSFYDLQKRLYQLGFTARSAEKMVDGEIKDLLQSFYIEMDDLKKYSVFPPSTSTDNVITHTTNSSNVKMLNCVSLDANSASRYKSVLGLTIQGASLFPPLVEQGMWPEDFALSDHAPLTVILRPRKISD</sequence>
<dbReference type="OrthoDB" id="10253982at2759"/>
<dbReference type="InterPro" id="IPR036691">
    <property type="entry name" value="Endo/exonu/phosph_ase_sf"/>
</dbReference>
<keyword evidence="3" id="KW-1185">Reference proteome</keyword>
<accession>A0A8T2RU11</accession>
<dbReference type="SUPFAM" id="SSF56219">
    <property type="entry name" value="DNase I-like"/>
    <property type="match status" value="1"/>
</dbReference>
<dbReference type="OMA" id="MNCRESQ"/>
<comment type="caution">
    <text evidence="2">The sequence shown here is derived from an EMBL/GenBank/DDBJ whole genome shotgun (WGS) entry which is preliminary data.</text>
</comment>
<gene>
    <name evidence="2" type="ORF">KP509_24G009100</name>
</gene>
<dbReference type="AlphaFoldDB" id="A0A8T2RU11"/>
<name>A0A8T2RU11_CERRI</name>
<dbReference type="Pfam" id="PF03372">
    <property type="entry name" value="Exo_endo_phos"/>
    <property type="match status" value="1"/>
</dbReference>
<dbReference type="GO" id="GO:0000175">
    <property type="term" value="F:3'-5'-RNA exonuclease activity"/>
    <property type="evidence" value="ECO:0007669"/>
    <property type="project" value="TreeGrafter"/>
</dbReference>
<dbReference type="EMBL" id="CM035429">
    <property type="protein sequence ID" value="KAH7299392.1"/>
    <property type="molecule type" value="Genomic_DNA"/>
</dbReference>
<dbReference type="InterPro" id="IPR050410">
    <property type="entry name" value="CCR4/nocturin_mRNA_transcr"/>
</dbReference>
<proteinExistence type="predicted"/>
<dbReference type="EMBL" id="CM035429">
    <property type="protein sequence ID" value="KAH7299391.1"/>
    <property type="molecule type" value="Genomic_DNA"/>
</dbReference>
<evidence type="ECO:0000313" key="2">
    <source>
        <dbReference type="EMBL" id="KAH7299391.1"/>
    </source>
</evidence>
<protein>
    <recommendedName>
        <fullName evidence="1">Endonuclease/exonuclease/phosphatase domain-containing protein</fullName>
    </recommendedName>
</protein>
<evidence type="ECO:0000259" key="1">
    <source>
        <dbReference type="Pfam" id="PF03372"/>
    </source>
</evidence>
<dbReference type="Gene3D" id="3.60.10.10">
    <property type="entry name" value="Endonuclease/exonuclease/phosphatase"/>
    <property type="match status" value="1"/>
</dbReference>
<feature type="domain" description="Endonuclease/exonuclease/phosphatase" evidence="1">
    <location>
        <begin position="63"/>
        <end position="308"/>
    </location>
</feature>
<dbReference type="Proteomes" id="UP000825935">
    <property type="component" value="Chromosome 24"/>
</dbReference>
<evidence type="ECO:0000313" key="3">
    <source>
        <dbReference type="Proteomes" id="UP000825935"/>
    </source>
</evidence>
<dbReference type="PANTHER" id="PTHR12121">
    <property type="entry name" value="CARBON CATABOLITE REPRESSOR PROTEIN 4"/>
    <property type="match status" value="1"/>
</dbReference>
<organism evidence="2 3">
    <name type="scientific">Ceratopteris richardii</name>
    <name type="common">Triangle waterfern</name>
    <dbReference type="NCBI Taxonomy" id="49495"/>
    <lineage>
        <taxon>Eukaryota</taxon>
        <taxon>Viridiplantae</taxon>
        <taxon>Streptophyta</taxon>
        <taxon>Embryophyta</taxon>
        <taxon>Tracheophyta</taxon>
        <taxon>Polypodiopsida</taxon>
        <taxon>Polypodiidae</taxon>
        <taxon>Polypodiales</taxon>
        <taxon>Pteridineae</taxon>
        <taxon>Pteridaceae</taxon>
        <taxon>Parkerioideae</taxon>
        <taxon>Ceratopteris</taxon>
    </lineage>
</organism>
<dbReference type="InterPro" id="IPR005135">
    <property type="entry name" value="Endo/exonuclease/phosphatase"/>
</dbReference>
<dbReference type="PANTHER" id="PTHR12121:SF31">
    <property type="entry name" value="FAMILY PROTEIN, PUTATIVE, EXPRESSED-RELATED"/>
    <property type="match status" value="1"/>
</dbReference>
<reference evidence="2" key="1">
    <citation type="submission" date="2021-08" db="EMBL/GenBank/DDBJ databases">
        <title>WGS assembly of Ceratopteris richardii.</title>
        <authorList>
            <person name="Marchant D.B."/>
            <person name="Chen G."/>
            <person name="Jenkins J."/>
            <person name="Shu S."/>
            <person name="Leebens-Mack J."/>
            <person name="Grimwood J."/>
            <person name="Schmutz J."/>
            <person name="Soltis P."/>
            <person name="Soltis D."/>
            <person name="Chen Z.-H."/>
        </authorList>
    </citation>
    <scope>NUCLEOTIDE SEQUENCE</scope>
    <source>
        <strain evidence="2">Whitten #5841</strain>
        <tissue evidence="2">Leaf</tissue>
    </source>
</reference>